<proteinExistence type="predicted"/>
<keyword evidence="1" id="KW-1133">Transmembrane helix</keyword>
<reference evidence="2 3" key="1">
    <citation type="journal article" date="2019" name="Nat. Med.">
        <title>A library of human gut bacterial isolates paired with longitudinal multiomics data enables mechanistic microbiome research.</title>
        <authorList>
            <person name="Poyet M."/>
            <person name="Groussin M."/>
            <person name="Gibbons S.M."/>
            <person name="Avila-Pacheco J."/>
            <person name="Jiang X."/>
            <person name="Kearney S.M."/>
            <person name="Perrotta A.R."/>
            <person name="Berdy B."/>
            <person name="Zhao S."/>
            <person name="Lieberman T.D."/>
            <person name="Swanson P.K."/>
            <person name="Smith M."/>
            <person name="Roesemann S."/>
            <person name="Alexander J.E."/>
            <person name="Rich S.A."/>
            <person name="Livny J."/>
            <person name="Vlamakis H."/>
            <person name="Clish C."/>
            <person name="Bullock K."/>
            <person name="Deik A."/>
            <person name="Scott J."/>
            <person name="Pierce K.A."/>
            <person name="Xavier R.J."/>
            <person name="Alm E.J."/>
        </authorList>
    </citation>
    <scope>NUCLEOTIDE SEQUENCE [LARGE SCALE GENOMIC DNA]</scope>
    <source>
        <strain evidence="2 3">BIOML-A134</strain>
    </source>
</reference>
<comment type="caution">
    <text evidence="2">The sequence shown here is derived from an EMBL/GenBank/DDBJ whole genome shotgun (WGS) entry which is preliminary data.</text>
</comment>
<keyword evidence="3" id="KW-1185">Reference proteome</keyword>
<keyword evidence="1" id="KW-0812">Transmembrane</keyword>
<sequence length="358" mass="41510">MYVYIVIDFLLLLLYIKDNGRNSKKAFVVSAIILFLLVSLHDGQFTNDYQQYLNFFLGKNSMYGTINFPNNIENGYILFIRFLHFFVSSSLGYIFSISLLICIPFLYLVNKLSNNRILSILLLVTINDGLTLQTFFCAHRQMLAVSMLFCVIIVARKRICCWKLIGLVLVICAVLTHSTSYFVLFFLVLLYFIPFNNKKIYYILLGVSLVLGTFINLSDLFLNFISFFSIIDGAMRSVNHVLNSDHYSLGIWSFLPLTILGFSFVYYTSSYETNNFYLKSFVIGVVCKNLFGFFPLINRSIFFLILLGLIGAIPSSLKYNYSQRYIYALLVVLYIYFLSRMLQNPPENFMLPYNFIFD</sequence>
<name>A0A5M5DN39_BACOV</name>
<feature type="transmembrane region" description="Helical" evidence="1">
    <location>
        <begin position="289"/>
        <end position="313"/>
    </location>
</feature>
<organism evidence="2 3">
    <name type="scientific">Bacteroides ovatus</name>
    <dbReference type="NCBI Taxonomy" id="28116"/>
    <lineage>
        <taxon>Bacteria</taxon>
        <taxon>Pseudomonadati</taxon>
        <taxon>Bacteroidota</taxon>
        <taxon>Bacteroidia</taxon>
        <taxon>Bacteroidales</taxon>
        <taxon>Bacteroidaceae</taxon>
        <taxon>Bacteroides</taxon>
    </lineage>
</organism>
<gene>
    <name evidence="2" type="ORF">F3D66_30135</name>
</gene>
<accession>A0A5M5DN39</accession>
<feature type="transmembrane region" description="Helical" evidence="1">
    <location>
        <begin position="325"/>
        <end position="342"/>
    </location>
</feature>
<evidence type="ECO:0000313" key="3">
    <source>
        <dbReference type="Proteomes" id="UP000473905"/>
    </source>
</evidence>
<dbReference type="Proteomes" id="UP000473905">
    <property type="component" value="Unassembled WGS sequence"/>
</dbReference>
<feature type="transmembrane region" description="Helical" evidence="1">
    <location>
        <begin position="166"/>
        <end position="194"/>
    </location>
</feature>
<dbReference type="EMBL" id="VWKB01000075">
    <property type="protein sequence ID" value="KAA4088592.1"/>
    <property type="molecule type" value="Genomic_DNA"/>
</dbReference>
<feature type="transmembrane region" description="Helical" evidence="1">
    <location>
        <begin position="200"/>
        <end position="228"/>
    </location>
</feature>
<protein>
    <submittedName>
        <fullName evidence="2">EpsG family protein</fullName>
    </submittedName>
</protein>
<feature type="transmembrane region" description="Helical" evidence="1">
    <location>
        <begin position="26"/>
        <end position="45"/>
    </location>
</feature>
<feature type="transmembrane region" description="Helical" evidence="1">
    <location>
        <begin position="249"/>
        <end position="269"/>
    </location>
</feature>
<dbReference type="InterPro" id="IPR049458">
    <property type="entry name" value="EpsG-like"/>
</dbReference>
<feature type="transmembrane region" description="Helical" evidence="1">
    <location>
        <begin position="91"/>
        <end position="110"/>
    </location>
</feature>
<dbReference type="Pfam" id="PF14897">
    <property type="entry name" value="EpsG"/>
    <property type="match status" value="1"/>
</dbReference>
<evidence type="ECO:0000313" key="2">
    <source>
        <dbReference type="EMBL" id="KAA4088592.1"/>
    </source>
</evidence>
<keyword evidence="1" id="KW-0472">Membrane</keyword>
<evidence type="ECO:0000256" key="1">
    <source>
        <dbReference type="SAM" id="Phobius"/>
    </source>
</evidence>
<dbReference type="AlphaFoldDB" id="A0A5M5DN39"/>